<evidence type="ECO:0000256" key="2">
    <source>
        <dbReference type="ARBA" id="ARBA00023157"/>
    </source>
</evidence>
<protein>
    <submittedName>
        <fullName evidence="6">Uncharacterized protein</fullName>
    </submittedName>
</protein>
<dbReference type="InterPro" id="IPR014784">
    <property type="entry name" value="Cu2_ascorb_mOase-like_C"/>
</dbReference>
<dbReference type="InterPro" id="IPR008977">
    <property type="entry name" value="PHM/PNGase_F_dom_sf"/>
</dbReference>
<evidence type="ECO:0000259" key="5">
    <source>
        <dbReference type="Pfam" id="PF03712"/>
    </source>
</evidence>
<dbReference type="PANTHER" id="PTHR10157:SF23">
    <property type="entry name" value="MOXD1 HOMOLOG 1"/>
    <property type="match status" value="1"/>
</dbReference>
<dbReference type="Proteomes" id="UP001445076">
    <property type="component" value="Unassembled WGS sequence"/>
</dbReference>
<dbReference type="AlphaFoldDB" id="A0AAW0XMH7"/>
<accession>A0AAW0XMH7</accession>
<feature type="non-terminal residue" evidence="6">
    <location>
        <position position="219"/>
    </location>
</feature>
<dbReference type="EMBL" id="JARKIK010000032">
    <property type="protein sequence ID" value="KAK8740899.1"/>
    <property type="molecule type" value="Genomic_DNA"/>
</dbReference>
<dbReference type="InterPro" id="IPR000945">
    <property type="entry name" value="DBH-like"/>
</dbReference>
<evidence type="ECO:0000313" key="7">
    <source>
        <dbReference type="Proteomes" id="UP001445076"/>
    </source>
</evidence>
<proteinExistence type="inferred from homology"/>
<dbReference type="Pfam" id="PF01082">
    <property type="entry name" value="Cu2_monooxygen"/>
    <property type="match status" value="1"/>
</dbReference>
<dbReference type="Gene3D" id="2.60.120.230">
    <property type="match status" value="1"/>
</dbReference>
<organism evidence="6 7">
    <name type="scientific">Cherax quadricarinatus</name>
    <name type="common">Australian red claw crayfish</name>
    <dbReference type="NCBI Taxonomy" id="27406"/>
    <lineage>
        <taxon>Eukaryota</taxon>
        <taxon>Metazoa</taxon>
        <taxon>Ecdysozoa</taxon>
        <taxon>Arthropoda</taxon>
        <taxon>Crustacea</taxon>
        <taxon>Multicrustacea</taxon>
        <taxon>Malacostraca</taxon>
        <taxon>Eumalacostraca</taxon>
        <taxon>Eucarida</taxon>
        <taxon>Decapoda</taxon>
        <taxon>Pleocyemata</taxon>
        <taxon>Astacidea</taxon>
        <taxon>Parastacoidea</taxon>
        <taxon>Parastacidae</taxon>
        <taxon>Cherax</taxon>
    </lineage>
</organism>
<dbReference type="GO" id="GO:0004500">
    <property type="term" value="F:dopamine beta-monooxygenase activity"/>
    <property type="evidence" value="ECO:0007669"/>
    <property type="project" value="InterPro"/>
</dbReference>
<keyword evidence="7" id="KW-1185">Reference proteome</keyword>
<dbReference type="GO" id="GO:0005615">
    <property type="term" value="C:extracellular space"/>
    <property type="evidence" value="ECO:0007669"/>
    <property type="project" value="TreeGrafter"/>
</dbReference>
<evidence type="ECO:0000259" key="4">
    <source>
        <dbReference type="Pfam" id="PF01082"/>
    </source>
</evidence>
<comment type="similarity">
    <text evidence="1">Belongs to the copper type II ascorbate-dependent monooxygenase family.</text>
</comment>
<gene>
    <name evidence="6" type="ORF">OTU49_002760</name>
</gene>
<feature type="domain" description="Copper type II ascorbate-dependent monooxygenase N-terminal" evidence="4">
    <location>
        <begin position="1"/>
        <end position="53"/>
    </location>
</feature>
<dbReference type="GO" id="GO:0042421">
    <property type="term" value="P:norepinephrine biosynthetic process"/>
    <property type="evidence" value="ECO:0007669"/>
    <property type="project" value="TreeGrafter"/>
</dbReference>
<name>A0AAW0XMH7_CHEQU</name>
<dbReference type="GO" id="GO:0005507">
    <property type="term" value="F:copper ion binding"/>
    <property type="evidence" value="ECO:0007669"/>
    <property type="project" value="InterPro"/>
</dbReference>
<dbReference type="Pfam" id="PF03712">
    <property type="entry name" value="Cu2_monoox_C"/>
    <property type="match status" value="1"/>
</dbReference>
<evidence type="ECO:0000256" key="1">
    <source>
        <dbReference type="ARBA" id="ARBA00010676"/>
    </source>
</evidence>
<dbReference type="Gene3D" id="2.60.120.310">
    <property type="entry name" value="Copper type II, ascorbate-dependent monooxygenase, N-terminal domain"/>
    <property type="match status" value="1"/>
</dbReference>
<evidence type="ECO:0000313" key="6">
    <source>
        <dbReference type="EMBL" id="KAK8740899.1"/>
    </source>
</evidence>
<sequence length="219" mass="24479">MPVSWTYCSTPVFAWAVGSQGEMYPETTGLPLGEEYSGATYFLMETHYDNPSLQPGIVDSSGLRIFYTENLRQYDAGVIMLGQAISPLTIIPPHREWLSVGICQSDCTRQGLPEGGVEVFLGVLHSHLLGSYMRLRQVRGDQELPSILKDMNYDFNLQQSRSLKNFTILPGDALILECGYDSTKRDFPTFGGLSTNEEMCLAFLTYYPRVDLFLCSSSP</sequence>
<evidence type="ECO:0000256" key="3">
    <source>
        <dbReference type="ARBA" id="ARBA00023180"/>
    </source>
</evidence>
<feature type="domain" description="Copper type II ascorbate-dependent monooxygenase C-terminal" evidence="5">
    <location>
        <begin position="74"/>
        <end position="218"/>
    </location>
</feature>
<dbReference type="GO" id="GO:0042420">
    <property type="term" value="P:dopamine catabolic process"/>
    <property type="evidence" value="ECO:0007669"/>
    <property type="project" value="TreeGrafter"/>
</dbReference>
<dbReference type="SUPFAM" id="SSF49742">
    <property type="entry name" value="PHM/PNGase F"/>
    <property type="match status" value="2"/>
</dbReference>
<dbReference type="GO" id="GO:0030667">
    <property type="term" value="C:secretory granule membrane"/>
    <property type="evidence" value="ECO:0007669"/>
    <property type="project" value="TreeGrafter"/>
</dbReference>
<dbReference type="FunFam" id="2.60.120.230:FF:000001">
    <property type="entry name" value="Monooxygenase, DBH-like 1"/>
    <property type="match status" value="1"/>
</dbReference>
<reference evidence="6 7" key="1">
    <citation type="journal article" date="2024" name="BMC Genomics">
        <title>Genome assembly of redclaw crayfish (Cherax quadricarinatus) provides insights into its immune adaptation and hypoxia tolerance.</title>
        <authorList>
            <person name="Liu Z."/>
            <person name="Zheng J."/>
            <person name="Li H."/>
            <person name="Fang K."/>
            <person name="Wang S."/>
            <person name="He J."/>
            <person name="Zhou D."/>
            <person name="Weng S."/>
            <person name="Chi M."/>
            <person name="Gu Z."/>
            <person name="He J."/>
            <person name="Li F."/>
            <person name="Wang M."/>
        </authorList>
    </citation>
    <scope>NUCLEOTIDE SEQUENCE [LARGE SCALE GENOMIC DNA]</scope>
    <source>
        <strain evidence="6">ZL_2023a</strain>
    </source>
</reference>
<comment type="caution">
    <text evidence="6">The sequence shown here is derived from an EMBL/GenBank/DDBJ whole genome shotgun (WGS) entry which is preliminary data.</text>
</comment>
<dbReference type="InterPro" id="IPR028460">
    <property type="entry name" value="Tbh/DBH"/>
</dbReference>
<dbReference type="GO" id="GO:0006589">
    <property type="term" value="P:octopamine biosynthetic process"/>
    <property type="evidence" value="ECO:0007669"/>
    <property type="project" value="TreeGrafter"/>
</dbReference>
<keyword evidence="2" id="KW-1015">Disulfide bond</keyword>
<dbReference type="InterPro" id="IPR024548">
    <property type="entry name" value="Cu2_monoox_C"/>
</dbReference>
<dbReference type="InterPro" id="IPR000323">
    <property type="entry name" value="Cu2_ascorb_mOase_N"/>
</dbReference>
<dbReference type="PRINTS" id="PR00767">
    <property type="entry name" value="DBMONOXGNASE"/>
</dbReference>
<keyword evidence="3" id="KW-0325">Glycoprotein</keyword>
<dbReference type="PANTHER" id="PTHR10157">
    <property type="entry name" value="DOPAMINE BETA HYDROXYLASE RELATED"/>
    <property type="match status" value="1"/>
</dbReference>
<dbReference type="InterPro" id="IPR036939">
    <property type="entry name" value="Cu2_ascorb_mOase_N_sf"/>
</dbReference>